<evidence type="ECO:0000259" key="3">
    <source>
        <dbReference type="Pfam" id="PF19701"/>
    </source>
</evidence>
<feature type="transmembrane region" description="Helical" evidence="1">
    <location>
        <begin position="114"/>
        <end position="137"/>
    </location>
</feature>
<organism evidence="4 5">
    <name type="scientific">Sutcliffiella cohnii</name>
    <dbReference type="NCBI Taxonomy" id="33932"/>
    <lineage>
        <taxon>Bacteria</taxon>
        <taxon>Bacillati</taxon>
        <taxon>Bacillota</taxon>
        <taxon>Bacilli</taxon>
        <taxon>Bacillales</taxon>
        <taxon>Bacillaceae</taxon>
        <taxon>Sutcliffiella</taxon>
    </lineage>
</organism>
<evidence type="ECO:0000313" key="5">
    <source>
        <dbReference type="Proteomes" id="UP000215224"/>
    </source>
</evidence>
<dbReference type="EMBL" id="CP018866">
    <property type="protein sequence ID" value="AST90882.1"/>
    <property type="molecule type" value="Genomic_DNA"/>
</dbReference>
<feature type="signal peptide" evidence="2">
    <location>
        <begin position="1"/>
        <end position="20"/>
    </location>
</feature>
<keyword evidence="1" id="KW-1133">Transmembrane helix</keyword>
<dbReference type="InterPro" id="IPR045679">
    <property type="entry name" value="DUF6199"/>
</dbReference>
<feature type="domain" description="DUF6199" evidence="3">
    <location>
        <begin position="116"/>
        <end position="172"/>
    </location>
</feature>
<evidence type="ECO:0000256" key="2">
    <source>
        <dbReference type="SAM" id="SignalP"/>
    </source>
</evidence>
<gene>
    <name evidence="4" type="ORF">BC6307_06085</name>
</gene>
<keyword evidence="1" id="KW-0812">Transmembrane</keyword>
<feature type="chain" id="PRO_5038816283" description="DUF6199 domain-containing protein" evidence="2">
    <location>
        <begin position="21"/>
        <end position="173"/>
    </location>
</feature>
<feature type="transmembrane region" description="Helical" evidence="1">
    <location>
        <begin position="149"/>
        <end position="172"/>
    </location>
</feature>
<protein>
    <recommendedName>
        <fullName evidence="3">DUF6199 domain-containing protein</fullName>
    </recommendedName>
</protein>
<sequence>MKINKLFLFLLLLLLPSVVAAEDNIHVVKIGGQEYTVNATAYENGYSYTVTTDGTTYIYECHGAGDVTTCSGRFVGNDDATVTEMSRMEEAVQHYETTYGTPRLEKIESRSGNVLMGLFVIGVGAFLTFAPKAAWYLEIGWKLKDAEPSSIAITMNIFFGIIIGIVGVVMLFS</sequence>
<keyword evidence="2" id="KW-0732">Signal</keyword>
<name>A0A223KN30_9BACI</name>
<proteinExistence type="predicted"/>
<dbReference type="AlphaFoldDB" id="A0A223KN30"/>
<evidence type="ECO:0000256" key="1">
    <source>
        <dbReference type="SAM" id="Phobius"/>
    </source>
</evidence>
<keyword evidence="5" id="KW-1185">Reference proteome</keyword>
<reference evidence="4 5" key="1">
    <citation type="submission" date="2016-12" db="EMBL/GenBank/DDBJ databases">
        <title>The whole genome sequencing and assembly of Bacillus cohnii DSM 6307T strain.</title>
        <authorList>
            <person name="Lee Y.-J."/>
            <person name="Yi H."/>
            <person name="Bahn Y.-S."/>
            <person name="Kim J.F."/>
            <person name="Lee D.-W."/>
        </authorList>
    </citation>
    <scope>NUCLEOTIDE SEQUENCE [LARGE SCALE GENOMIC DNA]</scope>
    <source>
        <strain evidence="4 5">DSM 6307</strain>
    </source>
</reference>
<keyword evidence="1" id="KW-0472">Membrane</keyword>
<dbReference type="RefSeq" id="WP_066410734.1">
    <property type="nucleotide sequence ID" value="NZ_CP018866.1"/>
</dbReference>
<dbReference type="KEGG" id="bcoh:BC6307_06085"/>
<dbReference type="Proteomes" id="UP000215224">
    <property type="component" value="Chromosome"/>
</dbReference>
<evidence type="ECO:0000313" key="4">
    <source>
        <dbReference type="EMBL" id="AST90882.1"/>
    </source>
</evidence>
<dbReference type="Pfam" id="PF19701">
    <property type="entry name" value="DUF6199"/>
    <property type="match status" value="1"/>
</dbReference>
<accession>A0A223KN30</accession>